<reference evidence="1 2" key="1">
    <citation type="journal article" date="2010" name="Science">
        <title>Genomic comparison of the ants Camponotus floridanus and Harpegnathos saltator.</title>
        <authorList>
            <person name="Bonasio R."/>
            <person name="Zhang G."/>
            <person name="Ye C."/>
            <person name="Mutti N.S."/>
            <person name="Fang X."/>
            <person name="Qin N."/>
            <person name="Donahue G."/>
            <person name="Yang P."/>
            <person name="Li Q."/>
            <person name="Li C."/>
            <person name="Zhang P."/>
            <person name="Huang Z."/>
            <person name="Berger S.L."/>
            <person name="Reinberg D."/>
            <person name="Wang J."/>
            <person name="Liebig J."/>
        </authorList>
    </citation>
    <scope>NUCLEOTIDE SEQUENCE [LARGE SCALE GENOMIC DNA]</scope>
    <source>
        <strain evidence="2">C129</strain>
    </source>
</reference>
<dbReference type="EMBL" id="GL442060">
    <property type="protein sequence ID" value="EFN63994.1"/>
    <property type="molecule type" value="Genomic_DNA"/>
</dbReference>
<dbReference type="InParanoid" id="E2ARD9"/>
<proteinExistence type="predicted"/>
<protein>
    <submittedName>
        <fullName evidence="1">Uncharacterized protein</fullName>
    </submittedName>
</protein>
<accession>E2ARD9</accession>
<keyword evidence="2" id="KW-1185">Reference proteome</keyword>
<gene>
    <name evidence="1" type="ORF">EAG_05480</name>
</gene>
<dbReference type="Proteomes" id="UP000000311">
    <property type="component" value="Unassembled WGS sequence"/>
</dbReference>
<name>E2ARD9_CAMFO</name>
<evidence type="ECO:0000313" key="1">
    <source>
        <dbReference type="EMBL" id="EFN63994.1"/>
    </source>
</evidence>
<sequence>MSGLPGFPMTLGVQRTKMATDLTGPLKVSHCAQHMSIRGWIIPNTNQDSYRAVAPAKTLIFRNDGAAIFAVVLFANSERSSETSPAME</sequence>
<dbReference type="AlphaFoldDB" id="E2ARD9"/>
<organism evidence="2">
    <name type="scientific">Camponotus floridanus</name>
    <name type="common">Florida carpenter ant</name>
    <dbReference type="NCBI Taxonomy" id="104421"/>
    <lineage>
        <taxon>Eukaryota</taxon>
        <taxon>Metazoa</taxon>
        <taxon>Ecdysozoa</taxon>
        <taxon>Arthropoda</taxon>
        <taxon>Hexapoda</taxon>
        <taxon>Insecta</taxon>
        <taxon>Pterygota</taxon>
        <taxon>Neoptera</taxon>
        <taxon>Endopterygota</taxon>
        <taxon>Hymenoptera</taxon>
        <taxon>Apocrita</taxon>
        <taxon>Aculeata</taxon>
        <taxon>Formicoidea</taxon>
        <taxon>Formicidae</taxon>
        <taxon>Formicinae</taxon>
        <taxon>Camponotus</taxon>
    </lineage>
</organism>
<evidence type="ECO:0000313" key="2">
    <source>
        <dbReference type="Proteomes" id="UP000000311"/>
    </source>
</evidence>